<dbReference type="RefSeq" id="WP_162448510.1">
    <property type="nucleotide sequence ID" value="NZ_WLZY01000001.1"/>
</dbReference>
<gene>
    <name evidence="5" type="ORF">F7O44_02015</name>
</gene>
<reference evidence="5 6" key="1">
    <citation type="submission" date="2019-11" db="EMBL/GenBank/DDBJ databases">
        <authorList>
            <person name="Li X.-J."/>
            <person name="Feng X.-M."/>
        </authorList>
    </citation>
    <scope>NUCLEOTIDE SEQUENCE [LARGE SCALE GENOMIC DNA]</scope>
    <source>
        <strain evidence="5 6">XMNu-373</strain>
    </source>
</reference>
<keyword evidence="1 5" id="KW-0489">Methyltransferase</keyword>
<accession>A0A7K3LXY6</accession>
<evidence type="ECO:0000256" key="2">
    <source>
        <dbReference type="ARBA" id="ARBA00022679"/>
    </source>
</evidence>
<dbReference type="InterPro" id="IPR036390">
    <property type="entry name" value="WH_DNA-bd_sf"/>
</dbReference>
<keyword evidence="6" id="KW-1185">Reference proteome</keyword>
<organism evidence="5 6">
    <name type="scientific">Phytoactinopolyspora mesophila</name>
    <dbReference type="NCBI Taxonomy" id="2650750"/>
    <lineage>
        <taxon>Bacteria</taxon>
        <taxon>Bacillati</taxon>
        <taxon>Actinomycetota</taxon>
        <taxon>Actinomycetes</taxon>
        <taxon>Jiangellales</taxon>
        <taxon>Jiangellaceae</taxon>
        <taxon>Phytoactinopolyspora</taxon>
    </lineage>
</organism>
<protein>
    <submittedName>
        <fullName evidence="5">Methyltransferase domain-containing protein</fullName>
    </submittedName>
</protein>
<dbReference type="PANTHER" id="PTHR43712:SF2">
    <property type="entry name" value="O-METHYLTRANSFERASE CICE"/>
    <property type="match status" value="1"/>
</dbReference>
<comment type="caution">
    <text evidence="5">The sequence shown here is derived from an EMBL/GenBank/DDBJ whole genome shotgun (WGS) entry which is preliminary data.</text>
</comment>
<dbReference type="GO" id="GO:0032259">
    <property type="term" value="P:methylation"/>
    <property type="evidence" value="ECO:0007669"/>
    <property type="project" value="UniProtKB-KW"/>
</dbReference>
<dbReference type="InterPro" id="IPR029063">
    <property type="entry name" value="SAM-dependent_MTases_sf"/>
</dbReference>
<dbReference type="InterPro" id="IPR001077">
    <property type="entry name" value="COMT_C"/>
</dbReference>
<evidence type="ECO:0000313" key="6">
    <source>
        <dbReference type="Proteomes" id="UP000460435"/>
    </source>
</evidence>
<evidence type="ECO:0000256" key="1">
    <source>
        <dbReference type="ARBA" id="ARBA00022603"/>
    </source>
</evidence>
<dbReference type="Pfam" id="PF00891">
    <property type="entry name" value="Methyltransf_2"/>
    <property type="match status" value="1"/>
</dbReference>
<dbReference type="EMBL" id="WLZY01000001">
    <property type="protein sequence ID" value="NDL55840.1"/>
    <property type="molecule type" value="Genomic_DNA"/>
</dbReference>
<feature type="domain" description="O-methyltransferase C-terminal" evidence="4">
    <location>
        <begin position="133"/>
        <end position="298"/>
    </location>
</feature>
<dbReference type="Proteomes" id="UP000460435">
    <property type="component" value="Unassembled WGS sequence"/>
</dbReference>
<proteinExistence type="predicted"/>
<dbReference type="SUPFAM" id="SSF53335">
    <property type="entry name" value="S-adenosyl-L-methionine-dependent methyltransferases"/>
    <property type="match status" value="1"/>
</dbReference>
<dbReference type="InterPro" id="IPR036388">
    <property type="entry name" value="WH-like_DNA-bd_sf"/>
</dbReference>
<keyword evidence="2 5" id="KW-0808">Transferase</keyword>
<dbReference type="Gene3D" id="1.10.10.10">
    <property type="entry name" value="Winged helix-like DNA-binding domain superfamily/Winged helix DNA-binding domain"/>
    <property type="match status" value="1"/>
</dbReference>
<dbReference type="Gene3D" id="3.40.50.150">
    <property type="entry name" value="Vaccinia Virus protein VP39"/>
    <property type="match status" value="1"/>
</dbReference>
<dbReference type="CDD" id="cd02440">
    <property type="entry name" value="AdoMet_MTases"/>
    <property type="match status" value="1"/>
</dbReference>
<evidence type="ECO:0000256" key="3">
    <source>
        <dbReference type="ARBA" id="ARBA00022691"/>
    </source>
</evidence>
<dbReference type="AlphaFoldDB" id="A0A7K3LXY6"/>
<keyword evidence="3" id="KW-0949">S-adenosyl-L-methionine</keyword>
<dbReference type="GO" id="GO:0008171">
    <property type="term" value="F:O-methyltransferase activity"/>
    <property type="evidence" value="ECO:0007669"/>
    <property type="project" value="InterPro"/>
</dbReference>
<dbReference type="PANTHER" id="PTHR43712">
    <property type="entry name" value="PUTATIVE (AFU_ORTHOLOGUE AFUA_4G14580)-RELATED"/>
    <property type="match status" value="1"/>
</dbReference>
<dbReference type="SUPFAM" id="SSF46785">
    <property type="entry name" value="Winged helix' DNA-binding domain"/>
    <property type="match status" value="1"/>
</dbReference>
<evidence type="ECO:0000313" key="5">
    <source>
        <dbReference type="EMBL" id="NDL55840.1"/>
    </source>
</evidence>
<sequence>MSTGVNTRHLTALAPPGELVDWRLALSYEAVAGAGVLDALPGTSAQLAEKCGLDELALRALLEVLVAWELLVVDDAGRYTGGPAELGAQESAALAQHGVWIRRWAALAGPRLRERTAQSPLAPERPPTAVGLALLKEASRLGVGEVVDVCMSTLPGAGRVLDLGGGHGAYALELRRRGCMVTMQDLPGVIEIASGDGALPAAGVELVAADMFERLAPGPFDLVLCATVTNMFDAQKNRDLLKRIRSVLAPGGALAIVSYLRDHGPVGAVFGVQMLVATPGGDAHGEADYRQWLTEAGYGDVEVADIETPPLSVVVARY</sequence>
<name>A0A7K3LXY6_9ACTN</name>
<evidence type="ECO:0000259" key="4">
    <source>
        <dbReference type="Pfam" id="PF00891"/>
    </source>
</evidence>